<evidence type="ECO:0000259" key="14">
    <source>
        <dbReference type="PROSITE" id="PS50885"/>
    </source>
</evidence>
<evidence type="ECO:0000256" key="3">
    <source>
        <dbReference type="ARBA" id="ARBA00012438"/>
    </source>
</evidence>
<dbReference type="EMBL" id="FZQB01000006">
    <property type="protein sequence ID" value="SNT74030.1"/>
    <property type="molecule type" value="Genomic_DNA"/>
</dbReference>
<keyword evidence="4" id="KW-0597">Phosphoprotein</keyword>
<keyword evidence="5" id="KW-0808">Transferase</keyword>
<dbReference type="InterPro" id="IPR003661">
    <property type="entry name" value="HisK_dim/P_dom"/>
</dbReference>
<evidence type="ECO:0000313" key="16">
    <source>
        <dbReference type="Proteomes" id="UP000198307"/>
    </source>
</evidence>
<dbReference type="SUPFAM" id="SSF47384">
    <property type="entry name" value="Homodimeric domain of signal transducing histidine kinase"/>
    <property type="match status" value="1"/>
</dbReference>
<keyword evidence="10 12" id="KW-0472">Membrane</keyword>
<dbReference type="InterPro" id="IPR004358">
    <property type="entry name" value="Sig_transdc_His_kin-like_C"/>
</dbReference>
<dbReference type="SUPFAM" id="SSF55874">
    <property type="entry name" value="ATPase domain of HSP90 chaperone/DNA topoisomerase II/histidine kinase"/>
    <property type="match status" value="1"/>
</dbReference>
<keyword evidence="6 12" id="KW-0812">Transmembrane</keyword>
<dbReference type="InterPro" id="IPR005467">
    <property type="entry name" value="His_kinase_dom"/>
</dbReference>
<feature type="transmembrane region" description="Helical" evidence="12">
    <location>
        <begin position="12"/>
        <end position="35"/>
    </location>
</feature>
<dbReference type="Gene3D" id="6.10.340.10">
    <property type="match status" value="1"/>
</dbReference>
<organism evidence="15 16">
    <name type="scientific">Paracoccus seriniphilus</name>
    <dbReference type="NCBI Taxonomy" id="184748"/>
    <lineage>
        <taxon>Bacteria</taxon>
        <taxon>Pseudomonadati</taxon>
        <taxon>Pseudomonadota</taxon>
        <taxon>Alphaproteobacteria</taxon>
        <taxon>Rhodobacterales</taxon>
        <taxon>Paracoccaceae</taxon>
        <taxon>Paracoccus</taxon>
    </lineage>
</organism>
<name>A0A239PV37_9RHOB</name>
<dbReference type="InterPro" id="IPR003594">
    <property type="entry name" value="HATPase_dom"/>
</dbReference>
<dbReference type="Gene3D" id="1.10.287.130">
    <property type="match status" value="1"/>
</dbReference>
<evidence type="ECO:0000256" key="1">
    <source>
        <dbReference type="ARBA" id="ARBA00000085"/>
    </source>
</evidence>
<dbReference type="InterPro" id="IPR050428">
    <property type="entry name" value="TCS_sensor_his_kinase"/>
</dbReference>
<dbReference type="GO" id="GO:0005886">
    <property type="term" value="C:plasma membrane"/>
    <property type="evidence" value="ECO:0007669"/>
    <property type="project" value="TreeGrafter"/>
</dbReference>
<dbReference type="AlphaFoldDB" id="A0A239PV37"/>
<keyword evidence="7 15" id="KW-0418">Kinase</keyword>
<feature type="compositionally biased region" description="Pro residues" evidence="11">
    <location>
        <begin position="96"/>
        <end position="119"/>
    </location>
</feature>
<keyword evidence="16" id="KW-1185">Reference proteome</keyword>
<dbReference type="EC" id="2.7.13.3" evidence="3"/>
<dbReference type="Pfam" id="PF00512">
    <property type="entry name" value="HisKA"/>
    <property type="match status" value="1"/>
</dbReference>
<dbReference type="Proteomes" id="UP000198307">
    <property type="component" value="Unassembled WGS sequence"/>
</dbReference>
<dbReference type="RefSeq" id="WP_179217714.1">
    <property type="nucleotide sequence ID" value="NZ_CP067130.1"/>
</dbReference>
<evidence type="ECO:0000256" key="8">
    <source>
        <dbReference type="ARBA" id="ARBA00022989"/>
    </source>
</evidence>
<evidence type="ECO:0000256" key="4">
    <source>
        <dbReference type="ARBA" id="ARBA00022553"/>
    </source>
</evidence>
<dbReference type="Pfam" id="PF00672">
    <property type="entry name" value="HAMP"/>
    <property type="match status" value="1"/>
</dbReference>
<evidence type="ECO:0000256" key="10">
    <source>
        <dbReference type="ARBA" id="ARBA00023136"/>
    </source>
</evidence>
<dbReference type="SMART" id="SM00304">
    <property type="entry name" value="HAMP"/>
    <property type="match status" value="1"/>
</dbReference>
<dbReference type="PROSITE" id="PS50109">
    <property type="entry name" value="HIS_KIN"/>
    <property type="match status" value="1"/>
</dbReference>
<feature type="domain" description="HAMP" evidence="14">
    <location>
        <begin position="210"/>
        <end position="262"/>
    </location>
</feature>
<comment type="catalytic activity">
    <reaction evidence="1">
        <text>ATP + protein L-histidine = ADP + protein N-phospho-L-histidine.</text>
        <dbReference type="EC" id="2.7.13.3"/>
    </reaction>
</comment>
<protein>
    <recommendedName>
        <fullName evidence="3">histidine kinase</fullName>
        <ecNumber evidence="3">2.7.13.3</ecNumber>
    </recommendedName>
</protein>
<dbReference type="SMART" id="SM00388">
    <property type="entry name" value="HisKA"/>
    <property type="match status" value="1"/>
</dbReference>
<dbReference type="SMART" id="SM00387">
    <property type="entry name" value="HATPase_c"/>
    <property type="match status" value="1"/>
</dbReference>
<evidence type="ECO:0000313" key="15">
    <source>
        <dbReference type="EMBL" id="SNT74030.1"/>
    </source>
</evidence>
<dbReference type="SUPFAM" id="SSF158472">
    <property type="entry name" value="HAMP domain-like"/>
    <property type="match status" value="1"/>
</dbReference>
<dbReference type="PRINTS" id="PR00344">
    <property type="entry name" value="BCTRLSENSOR"/>
</dbReference>
<dbReference type="InterPro" id="IPR036097">
    <property type="entry name" value="HisK_dim/P_sf"/>
</dbReference>
<dbReference type="PROSITE" id="PS50885">
    <property type="entry name" value="HAMP"/>
    <property type="match status" value="1"/>
</dbReference>
<gene>
    <name evidence="15" type="ORF">SAMN05444959_106211</name>
</gene>
<feature type="transmembrane region" description="Helical" evidence="12">
    <location>
        <begin position="189"/>
        <end position="208"/>
    </location>
</feature>
<keyword evidence="8 12" id="KW-1133">Transmembrane helix</keyword>
<dbReference type="GO" id="GO:0000155">
    <property type="term" value="F:phosphorelay sensor kinase activity"/>
    <property type="evidence" value="ECO:0007669"/>
    <property type="project" value="InterPro"/>
</dbReference>
<feature type="region of interest" description="Disordered" evidence="11">
    <location>
        <begin position="82"/>
        <end position="119"/>
    </location>
</feature>
<keyword evidence="9" id="KW-0902">Two-component regulatory system</keyword>
<proteinExistence type="predicted"/>
<evidence type="ECO:0000256" key="9">
    <source>
        <dbReference type="ARBA" id="ARBA00023012"/>
    </source>
</evidence>
<dbReference type="Pfam" id="PF02518">
    <property type="entry name" value="HATPase_c"/>
    <property type="match status" value="1"/>
</dbReference>
<dbReference type="CDD" id="cd06225">
    <property type="entry name" value="HAMP"/>
    <property type="match status" value="1"/>
</dbReference>
<comment type="subcellular location">
    <subcellularLocation>
        <location evidence="2">Membrane</location>
    </subcellularLocation>
</comment>
<feature type="domain" description="Histidine kinase" evidence="13">
    <location>
        <begin position="270"/>
        <end position="484"/>
    </location>
</feature>
<evidence type="ECO:0000256" key="6">
    <source>
        <dbReference type="ARBA" id="ARBA00022692"/>
    </source>
</evidence>
<dbReference type="InterPro" id="IPR003660">
    <property type="entry name" value="HAMP_dom"/>
</dbReference>
<evidence type="ECO:0000256" key="11">
    <source>
        <dbReference type="SAM" id="MobiDB-lite"/>
    </source>
</evidence>
<sequence>MKTPYLPLAYRLFGAIALTALLVVVIMATLVAVSMRDGFSRYLLREELDLHAPLAVALAQIHDAQAGGWPQFRDDPEAWHRFVRDNNPDARGPSGPAMPPAPEGAAKPPGPPGHPAPPLPIDRRLVLLDAKGNVIAGDDQARGQDIEKLAITAHDADKDAAPLGWLGIVAPGAIQSSTDTFFLRSQFRALLYTAALALLLSGIGAALLSRGFLVPIRALERGAKRLAGGEYASRIPRRGNDELGQLIDHYNALAESLEAAERAQRQWVSDTSHELQTPLAVLRAHIEALQDGVRRADPQTLGAMEDAVARLTRLTADLRLLSAWREESLIADRGPADLSRIARTAAEGFCEGFAAAGLELVTEIASPIHLSCDAGRIGQVIDNLLSNALRYTDAPGTVRMRVWAGRDVAYLTVDDSAPAPPEASMSRLFDRFHRGEASRSRAKGGSGLGLSICKAIVEAHGGQISAAPSRLGGLHICMTLPYGEKA</sequence>
<dbReference type="InterPro" id="IPR036890">
    <property type="entry name" value="HATPase_C_sf"/>
</dbReference>
<dbReference type="PANTHER" id="PTHR45436">
    <property type="entry name" value="SENSOR HISTIDINE KINASE YKOH"/>
    <property type="match status" value="1"/>
</dbReference>
<evidence type="ECO:0000256" key="5">
    <source>
        <dbReference type="ARBA" id="ARBA00022679"/>
    </source>
</evidence>
<reference evidence="15 16" key="1">
    <citation type="submission" date="2017-07" db="EMBL/GenBank/DDBJ databases">
        <authorList>
            <person name="Sun Z.S."/>
            <person name="Albrecht U."/>
            <person name="Echele G."/>
            <person name="Lee C.C."/>
        </authorList>
    </citation>
    <scope>NUCLEOTIDE SEQUENCE [LARGE SCALE GENOMIC DNA]</scope>
    <source>
        <strain evidence="15 16">DSM 14827</strain>
    </source>
</reference>
<evidence type="ECO:0000256" key="7">
    <source>
        <dbReference type="ARBA" id="ARBA00022777"/>
    </source>
</evidence>
<dbReference type="PANTHER" id="PTHR45436:SF5">
    <property type="entry name" value="SENSOR HISTIDINE KINASE TRCS"/>
    <property type="match status" value="1"/>
</dbReference>
<accession>A0A239PV37</accession>
<dbReference type="Gene3D" id="3.30.565.10">
    <property type="entry name" value="Histidine kinase-like ATPase, C-terminal domain"/>
    <property type="match status" value="1"/>
</dbReference>
<evidence type="ECO:0000256" key="2">
    <source>
        <dbReference type="ARBA" id="ARBA00004370"/>
    </source>
</evidence>
<evidence type="ECO:0000259" key="13">
    <source>
        <dbReference type="PROSITE" id="PS50109"/>
    </source>
</evidence>
<evidence type="ECO:0000256" key="12">
    <source>
        <dbReference type="SAM" id="Phobius"/>
    </source>
</evidence>
<dbReference type="CDD" id="cd00082">
    <property type="entry name" value="HisKA"/>
    <property type="match status" value="1"/>
</dbReference>